<evidence type="ECO:0000256" key="1">
    <source>
        <dbReference type="ARBA" id="ARBA00000971"/>
    </source>
</evidence>
<protein>
    <recommendedName>
        <fullName evidence="4">Peptidyl-prolyl cis-trans isomerase</fullName>
        <shortName evidence="4">PPIase</shortName>
        <ecNumber evidence="4">5.2.1.8</ecNumber>
    </recommendedName>
</protein>
<keyword evidence="3 4" id="KW-0413">Isomerase</keyword>
<accession>A0A8C6N2R6</accession>
<dbReference type="GO" id="GO:0005829">
    <property type="term" value="C:cytosol"/>
    <property type="evidence" value="ECO:0007669"/>
    <property type="project" value="TreeGrafter"/>
</dbReference>
<dbReference type="InterPro" id="IPR020892">
    <property type="entry name" value="Cyclophilin-type_PPIase_CS"/>
</dbReference>
<dbReference type="GO" id="GO:0003755">
    <property type="term" value="F:peptidyl-prolyl cis-trans isomerase activity"/>
    <property type="evidence" value="ECO:0007669"/>
    <property type="project" value="UniProtKB-UniRule"/>
</dbReference>
<dbReference type="PROSITE" id="PS00170">
    <property type="entry name" value="CSA_PPIASE_1"/>
    <property type="match status" value="1"/>
</dbReference>
<name>A0A8C6N2R6_MUSSI</name>
<dbReference type="EC" id="5.2.1.8" evidence="4"/>
<dbReference type="PANTHER" id="PTHR11071:SF561">
    <property type="entry name" value="PEPTIDYL-PROLYL CIS-TRANS ISOMERASE D-RELATED"/>
    <property type="match status" value="1"/>
</dbReference>
<dbReference type="InterPro" id="IPR029000">
    <property type="entry name" value="Cyclophilin-like_dom_sf"/>
</dbReference>
<dbReference type="InterPro" id="IPR024936">
    <property type="entry name" value="Cyclophilin-type_PPIase"/>
</dbReference>
<dbReference type="PIRSF" id="PIRSF001467">
    <property type="entry name" value="Peptidylpro_ismrse"/>
    <property type="match status" value="1"/>
</dbReference>
<proteinExistence type="inferred from homology"/>
<dbReference type="GO" id="GO:0016018">
    <property type="term" value="F:cyclosporin A binding"/>
    <property type="evidence" value="ECO:0007669"/>
    <property type="project" value="TreeGrafter"/>
</dbReference>
<reference evidence="6" key="1">
    <citation type="submission" date="2025-08" db="UniProtKB">
        <authorList>
            <consortium name="Ensembl"/>
        </authorList>
    </citation>
    <scope>IDENTIFICATION</scope>
</reference>
<organism evidence="6 7">
    <name type="scientific">Mus spicilegus</name>
    <name type="common">Mound-building mouse</name>
    <dbReference type="NCBI Taxonomy" id="10103"/>
    <lineage>
        <taxon>Eukaryota</taxon>
        <taxon>Metazoa</taxon>
        <taxon>Chordata</taxon>
        <taxon>Craniata</taxon>
        <taxon>Vertebrata</taxon>
        <taxon>Euteleostomi</taxon>
        <taxon>Mammalia</taxon>
        <taxon>Eutheria</taxon>
        <taxon>Euarchontoglires</taxon>
        <taxon>Glires</taxon>
        <taxon>Rodentia</taxon>
        <taxon>Myomorpha</taxon>
        <taxon>Muroidea</taxon>
        <taxon>Muridae</taxon>
        <taxon>Murinae</taxon>
        <taxon>Mus</taxon>
        <taxon>Mus</taxon>
    </lineage>
</organism>
<comment type="function">
    <text evidence="4">PPIases accelerate the folding of proteins. It catalyzes the cis-trans isomerization of proline imidic peptide bonds in oligopeptides.</text>
</comment>
<dbReference type="GO" id="GO:0006457">
    <property type="term" value="P:protein folding"/>
    <property type="evidence" value="ECO:0007669"/>
    <property type="project" value="InterPro"/>
</dbReference>
<evidence type="ECO:0000259" key="5">
    <source>
        <dbReference type="PROSITE" id="PS50072"/>
    </source>
</evidence>
<dbReference type="Proteomes" id="UP000694415">
    <property type="component" value="Unplaced"/>
</dbReference>
<dbReference type="FunFam" id="2.40.100.10:FF:000022">
    <property type="entry name" value="Peptidyl-prolyl cis-trans isomerase CYP95"/>
    <property type="match status" value="1"/>
</dbReference>
<evidence type="ECO:0000256" key="3">
    <source>
        <dbReference type="ARBA" id="ARBA00023235"/>
    </source>
</evidence>
<dbReference type="PROSITE" id="PS50072">
    <property type="entry name" value="CSA_PPIASE_2"/>
    <property type="match status" value="1"/>
</dbReference>
<keyword evidence="7" id="KW-1185">Reference proteome</keyword>
<keyword evidence="2 4" id="KW-0697">Rotamase</keyword>
<dbReference type="Ensembl" id="ENSMSIT00000039186.1">
    <property type="protein sequence ID" value="ENSMSIP00000031085.1"/>
    <property type="gene ID" value="ENSMSIG00000026041.1"/>
</dbReference>
<reference evidence="6" key="2">
    <citation type="submission" date="2025-09" db="UniProtKB">
        <authorList>
            <consortium name="Ensembl"/>
        </authorList>
    </citation>
    <scope>IDENTIFICATION</scope>
</reference>
<evidence type="ECO:0000313" key="7">
    <source>
        <dbReference type="Proteomes" id="UP000694415"/>
    </source>
</evidence>
<dbReference type="GeneTree" id="ENSGT00940000154672"/>
<dbReference type="SUPFAM" id="SSF50891">
    <property type="entry name" value="Cyclophilin-like"/>
    <property type="match status" value="1"/>
</dbReference>
<evidence type="ECO:0000256" key="2">
    <source>
        <dbReference type="ARBA" id="ARBA00023110"/>
    </source>
</evidence>
<comment type="catalytic activity">
    <reaction evidence="1 4">
        <text>[protein]-peptidylproline (omega=180) = [protein]-peptidylproline (omega=0)</text>
        <dbReference type="Rhea" id="RHEA:16237"/>
        <dbReference type="Rhea" id="RHEA-COMP:10747"/>
        <dbReference type="Rhea" id="RHEA-COMP:10748"/>
        <dbReference type="ChEBI" id="CHEBI:83833"/>
        <dbReference type="ChEBI" id="CHEBI:83834"/>
        <dbReference type="EC" id="5.2.1.8"/>
    </reaction>
</comment>
<dbReference type="InterPro" id="IPR002130">
    <property type="entry name" value="Cyclophilin-type_PPIase_dom"/>
</dbReference>
<evidence type="ECO:0000313" key="6">
    <source>
        <dbReference type="Ensembl" id="ENSMSIP00000031085.1"/>
    </source>
</evidence>
<feature type="domain" description="PPIase cyclophilin-type" evidence="5">
    <location>
        <begin position="14"/>
        <end position="155"/>
    </location>
</feature>
<dbReference type="Pfam" id="PF00160">
    <property type="entry name" value="Pro_isomerase"/>
    <property type="match status" value="1"/>
</dbReference>
<dbReference type="Gene3D" id="2.40.100.10">
    <property type="entry name" value="Cyclophilin-like"/>
    <property type="match status" value="1"/>
</dbReference>
<dbReference type="PANTHER" id="PTHR11071">
    <property type="entry name" value="PEPTIDYL-PROLYL CIS-TRANS ISOMERASE"/>
    <property type="match status" value="1"/>
</dbReference>
<sequence>SGAQIRGTWNPRVFFDVDIGGERVGRIVLELFADIVPKTAENFRALCTGEKGTGSTTGKPLHFKGCPFHRIIKKFMIQGGDFSNQNGTGGESIYGEKFEDENFHYKHDREGLLSMANAGPNTNGSQFFITTVPTPHLDGKHVVFGHKRTRCGKDA</sequence>
<comment type="similarity">
    <text evidence="4">Belongs to the cyclophilin-type PPIase family.</text>
</comment>
<dbReference type="AlphaFoldDB" id="A0A8C6N2R6"/>
<evidence type="ECO:0000256" key="4">
    <source>
        <dbReference type="RuleBase" id="RU363019"/>
    </source>
</evidence>
<dbReference type="PRINTS" id="PR00153">
    <property type="entry name" value="CSAPPISMRASE"/>
</dbReference>